<keyword evidence="3" id="KW-1185">Reference proteome</keyword>
<evidence type="ECO:0000256" key="1">
    <source>
        <dbReference type="SAM" id="Phobius"/>
    </source>
</evidence>
<protein>
    <submittedName>
        <fullName evidence="2">Uncharacterized protein</fullName>
    </submittedName>
</protein>
<feature type="transmembrane region" description="Helical" evidence="1">
    <location>
        <begin position="98"/>
        <end position="117"/>
    </location>
</feature>
<evidence type="ECO:0000313" key="3">
    <source>
        <dbReference type="Proteomes" id="UP001164712"/>
    </source>
</evidence>
<evidence type="ECO:0000313" key="2">
    <source>
        <dbReference type="EMBL" id="WAT02535.1"/>
    </source>
</evidence>
<keyword evidence="1" id="KW-0812">Transmembrane</keyword>
<proteinExistence type="predicted"/>
<sequence>MDKILETRIGGSINTSSDVVRDMQSNAMSHHYLDSPILGHGIGYFIPTLIRSPESPYVYENQTQSMLMDMGFVGGAIYLLVIALVIFGSCYNRFETRFINIALTFGFLALWMAGGMFNPLLFGASGGPFCSSVHDTMRCSITIRQSRYQKVYWSGKPHEDTA</sequence>
<keyword evidence="1" id="KW-0472">Membrane</keyword>
<organism evidence="2 3">
    <name type="scientific">Rouxiella chamberiensis</name>
    <dbReference type="NCBI Taxonomy" id="1513468"/>
    <lineage>
        <taxon>Bacteria</taxon>
        <taxon>Pseudomonadati</taxon>
        <taxon>Pseudomonadota</taxon>
        <taxon>Gammaproteobacteria</taxon>
        <taxon>Enterobacterales</taxon>
        <taxon>Yersiniaceae</taxon>
        <taxon>Rouxiella</taxon>
    </lineage>
</organism>
<reference evidence="2" key="1">
    <citation type="submission" date="2022-12" db="EMBL/GenBank/DDBJ databases">
        <title>Complete genome sequence of an Australian strain of Rouxiella badensis DAR84756 and resolution of the R. badensis DSM100043 and R. chamberiensis DSM28324 genomes.</title>
        <authorList>
            <person name="Paul S."/>
            <person name="Anderson P.J."/>
            <person name="Maynard G."/>
            <person name="Dyall-Smith M."/>
            <person name="Kudinha T."/>
        </authorList>
    </citation>
    <scope>NUCLEOTIDE SEQUENCE</scope>
    <source>
        <strain evidence="2">DSM 28324</strain>
    </source>
</reference>
<dbReference type="EMBL" id="CP114058">
    <property type="protein sequence ID" value="WAT02535.1"/>
    <property type="molecule type" value="Genomic_DNA"/>
</dbReference>
<dbReference type="Proteomes" id="UP001164712">
    <property type="component" value="Chromosome"/>
</dbReference>
<gene>
    <name evidence="2" type="ORF">O1V66_08200</name>
</gene>
<dbReference type="RefSeq" id="WP_269128254.1">
    <property type="nucleotide sequence ID" value="NZ_CP114058.1"/>
</dbReference>
<keyword evidence="1" id="KW-1133">Transmembrane helix</keyword>
<feature type="transmembrane region" description="Helical" evidence="1">
    <location>
        <begin position="31"/>
        <end position="50"/>
    </location>
</feature>
<feature type="transmembrane region" description="Helical" evidence="1">
    <location>
        <begin position="70"/>
        <end position="91"/>
    </location>
</feature>
<accession>A0ABY7HT61</accession>
<name>A0ABY7HT61_9GAMM</name>